<keyword evidence="2" id="KW-1185">Reference proteome</keyword>
<gene>
    <name evidence="1" type="ORF">BES08_07090</name>
</gene>
<proteinExistence type="predicted"/>
<sequence length="189" mass="21087">MTEVYDNRVAGEDRVGNWMQTHSGRRFFPIDPRADEVFIEDIAAALGKLCRFNGHCRGFYSVAEHSVLVSMVVPREDALAGLLHDATEAYVADVIRPLKPYLAGYAEIEHRVWLAVAEKFGLAPELPESVKIADNAVLLREADEIMAQPPELWNVKGTPANVPIECWSPAMATTMFRARYTELTGEMVP</sequence>
<organism evidence="1 2">
    <name type="scientific">Novosphingobium resinovorum</name>
    <dbReference type="NCBI Taxonomy" id="158500"/>
    <lineage>
        <taxon>Bacteria</taxon>
        <taxon>Pseudomonadati</taxon>
        <taxon>Pseudomonadota</taxon>
        <taxon>Alphaproteobacteria</taxon>
        <taxon>Sphingomonadales</taxon>
        <taxon>Sphingomonadaceae</taxon>
        <taxon>Novosphingobium</taxon>
    </lineage>
</organism>
<dbReference type="Gene3D" id="1.10.3210.10">
    <property type="entry name" value="Hypothetical protein af1432"/>
    <property type="match status" value="1"/>
</dbReference>
<dbReference type="EMBL" id="CP017075">
    <property type="protein sequence ID" value="AOR76534.1"/>
    <property type="molecule type" value="Genomic_DNA"/>
</dbReference>
<reference evidence="2" key="1">
    <citation type="journal article" date="2017" name="J. Biotechnol.">
        <title>Complete genome sequence of Novosphingobium resinovorum SA1, a versatile xenobiotic-degrading bacterium capable of utilizing sulfanilic acid.</title>
        <authorList>
            <person name="Hegedus B."/>
            <person name="Kos P.B."/>
            <person name="Balint B."/>
            <person name="Maroti G."/>
            <person name="Gan H.M."/>
            <person name="Perei K."/>
            <person name="Rakhely G."/>
        </authorList>
    </citation>
    <scope>NUCLEOTIDE SEQUENCE [LARGE SCALE GENOMIC DNA]</scope>
    <source>
        <strain evidence="2">SA1</strain>
    </source>
</reference>
<evidence type="ECO:0000313" key="1">
    <source>
        <dbReference type="EMBL" id="AOR76534.1"/>
    </source>
</evidence>
<accession>A0A1D8A364</accession>
<dbReference type="AlphaFoldDB" id="A0A1D8A364"/>
<evidence type="ECO:0008006" key="3">
    <source>
        <dbReference type="Google" id="ProtNLM"/>
    </source>
</evidence>
<dbReference type="Proteomes" id="UP000094626">
    <property type="component" value="Chromosome"/>
</dbReference>
<name>A0A1D8A364_9SPHN</name>
<dbReference type="SUPFAM" id="SSF109604">
    <property type="entry name" value="HD-domain/PDEase-like"/>
    <property type="match status" value="1"/>
</dbReference>
<dbReference type="OrthoDB" id="1099791at2"/>
<evidence type="ECO:0000313" key="2">
    <source>
        <dbReference type="Proteomes" id="UP000094626"/>
    </source>
</evidence>
<dbReference type="RefSeq" id="WP_069707945.1">
    <property type="nucleotide sequence ID" value="NZ_CP017075.1"/>
</dbReference>
<dbReference type="KEGG" id="nre:BES08_07090"/>
<protein>
    <recommendedName>
        <fullName evidence="3">Phosphohydrolase</fullName>
    </recommendedName>
</protein>